<dbReference type="AlphaFoldDB" id="A0A7X8TH82"/>
<dbReference type="Pfam" id="PF07100">
    <property type="entry name" value="ASRT"/>
    <property type="match status" value="1"/>
</dbReference>
<proteinExistence type="predicted"/>
<gene>
    <name evidence="1" type="ORF">HGQ17_01365</name>
</gene>
<dbReference type="EMBL" id="JABAHY010000001">
    <property type="protein sequence ID" value="NLS08673.1"/>
    <property type="molecule type" value="Genomic_DNA"/>
</dbReference>
<dbReference type="SUPFAM" id="SSF89232">
    <property type="entry name" value="Hypothetical protein TM1070"/>
    <property type="match status" value="1"/>
</dbReference>
<evidence type="ECO:0000313" key="2">
    <source>
        <dbReference type="Proteomes" id="UP000523139"/>
    </source>
</evidence>
<protein>
    <submittedName>
        <fullName evidence="1">Sensory rhodopsin transducer</fullName>
    </submittedName>
</protein>
<keyword evidence="2" id="KW-1185">Reference proteome</keyword>
<sequence>MALFKDNTALGKTSWVFSAGFAPSQSTGHEPEFTSRNTLCLLNTSQKDACVQLMVYYDDADPVGPYEILVEANRVKHQRINDLIEPQAVYLDKPYGLVLESDQPVVAQLYYLDSREGQLTVSHLNPAPLGD</sequence>
<dbReference type="InterPro" id="IPR009794">
    <property type="entry name" value="ASRT"/>
</dbReference>
<reference evidence="1 2" key="1">
    <citation type="submission" date="2020-04" db="EMBL/GenBank/DDBJ databases">
        <title>Nesterenkonia sp. nov., isolated from marine sediment.</title>
        <authorList>
            <person name="Zhang G."/>
        </authorList>
    </citation>
    <scope>NUCLEOTIDE SEQUENCE [LARGE SCALE GENOMIC DNA]</scope>
    <source>
        <strain evidence="1 2">MY13</strain>
    </source>
</reference>
<organism evidence="1 2">
    <name type="scientific">Nesterenkonia sedimenti</name>
    <dbReference type="NCBI Taxonomy" id="1463632"/>
    <lineage>
        <taxon>Bacteria</taxon>
        <taxon>Bacillati</taxon>
        <taxon>Actinomycetota</taxon>
        <taxon>Actinomycetes</taxon>
        <taxon>Micrococcales</taxon>
        <taxon>Micrococcaceae</taxon>
        <taxon>Nesterenkonia</taxon>
    </lineage>
</organism>
<dbReference type="Proteomes" id="UP000523139">
    <property type="component" value="Unassembled WGS sequence"/>
</dbReference>
<dbReference type="RefSeq" id="WP_168886164.1">
    <property type="nucleotide sequence ID" value="NZ_JABAHY010000001.1"/>
</dbReference>
<dbReference type="PIRSF" id="PIRSF008711">
    <property type="entry name" value="UCP008711"/>
    <property type="match status" value="1"/>
</dbReference>
<dbReference type="Gene3D" id="2.60.290.11">
    <property type="entry name" value="TM1070-like"/>
    <property type="match status" value="1"/>
</dbReference>
<evidence type="ECO:0000313" key="1">
    <source>
        <dbReference type="EMBL" id="NLS08673.1"/>
    </source>
</evidence>
<accession>A0A7X8TH82</accession>
<comment type="caution">
    <text evidence="1">The sequence shown here is derived from an EMBL/GenBank/DDBJ whole genome shotgun (WGS) entry which is preliminary data.</text>
</comment>
<dbReference type="InterPro" id="IPR036698">
    <property type="entry name" value="TM1070-like_sf"/>
</dbReference>
<name>A0A7X8TH82_9MICC</name>